<evidence type="ECO:0000313" key="4">
    <source>
        <dbReference type="Proteomes" id="UP000092607"/>
    </source>
</evidence>
<sequence>MLTHLSECAMRTLGDHYEQLAQAFLRQQGLTIITTNYTVHRTGEIDIIAYHDEPRQAGGVCPTLVFVEVKMRKINPNARYGQAVETVTRAKQNKIIKTAEHFLAYGDKFLQNLGLTTSQKQALACRFDVIAFDVPPTGQTGQKNDENQTKTHWLRNAFLVE</sequence>
<dbReference type="GO" id="GO:0003676">
    <property type="term" value="F:nucleic acid binding"/>
    <property type="evidence" value="ECO:0007669"/>
    <property type="project" value="InterPro"/>
</dbReference>
<gene>
    <name evidence="3" type="ORF">A9309_08860</name>
</gene>
<dbReference type="Proteomes" id="UP000092607">
    <property type="component" value="Unassembled WGS sequence"/>
</dbReference>
<dbReference type="PANTHER" id="PTHR34039">
    <property type="entry name" value="UPF0102 PROTEIN YRAN"/>
    <property type="match status" value="1"/>
</dbReference>
<evidence type="ECO:0000256" key="1">
    <source>
        <dbReference type="ARBA" id="ARBA00006738"/>
    </source>
</evidence>
<protein>
    <recommendedName>
        <fullName evidence="2">UPF0102 protein A9309_08860</fullName>
    </recommendedName>
</protein>
<dbReference type="SUPFAM" id="SSF52980">
    <property type="entry name" value="Restriction endonuclease-like"/>
    <property type="match status" value="1"/>
</dbReference>
<dbReference type="InterPro" id="IPR011856">
    <property type="entry name" value="tRNA_endonuc-like_dom_sf"/>
</dbReference>
<dbReference type="Gene3D" id="3.40.1350.10">
    <property type="match status" value="1"/>
</dbReference>
<dbReference type="NCBIfam" id="TIGR00252">
    <property type="entry name" value="YraN family protein"/>
    <property type="match status" value="1"/>
</dbReference>
<dbReference type="RefSeq" id="WP_065256359.1">
    <property type="nucleotide sequence ID" value="NZ_LZDR01000075.1"/>
</dbReference>
<dbReference type="NCBIfam" id="NF009150">
    <property type="entry name" value="PRK12497.1-3"/>
    <property type="match status" value="1"/>
</dbReference>
<dbReference type="Pfam" id="PF02021">
    <property type="entry name" value="UPF0102"/>
    <property type="match status" value="1"/>
</dbReference>
<reference evidence="3 4" key="1">
    <citation type="submission" date="2016-06" db="EMBL/GenBank/DDBJ databases">
        <title>Draft genome of Moraxella lacunata CCUG 57757A.</title>
        <authorList>
            <person name="Salva-Serra F."/>
            <person name="Engstrom-Jakobsson H."/>
            <person name="Thorell K."/>
            <person name="Gonzales-Siles L."/>
            <person name="Karlsson R."/>
            <person name="Boulund F."/>
            <person name="Engstrand L."/>
            <person name="Kristiansson E."/>
            <person name="Moore E."/>
        </authorList>
    </citation>
    <scope>NUCLEOTIDE SEQUENCE [LARGE SCALE GENOMIC DNA]</scope>
    <source>
        <strain evidence="3 4">CCUG 57757A</strain>
    </source>
</reference>
<comment type="caution">
    <text evidence="3">The sequence shown here is derived from an EMBL/GenBank/DDBJ whole genome shotgun (WGS) entry which is preliminary data.</text>
</comment>
<name>A0A1B8PY97_MORLA</name>
<dbReference type="InterPro" id="IPR003509">
    <property type="entry name" value="UPF0102_YraN-like"/>
</dbReference>
<dbReference type="HAMAP" id="MF_00048">
    <property type="entry name" value="UPF0102"/>
    <property type="match status" value="1"/>
</dbReference>
<dbReference type="EMBL" id="LZMS01000078">
    <property type="protein sequence ID" value="OBX61056.1"/>
    <property type="molecule type" value="Genomic_DNA"/>
</dbReference>
<dbReference type="CDD" id="cd20736">
    <property type="entry name" value="PoNe_Nuclease"/>
    <property type="match status" value="1"/>
</dbReference>
<organism evidence="3 4">
    <name type="scientific">Moraxella lacunata</name>
    <dbReference type="NCBI Taxonomy" id="477"/>
    <lineage>
        <taxon>Bacteria</taxon>
        <taxon>Pseudomonadati</taxon>
        <taxon>Pseudomonadota</taxon>
        <taxon>Gammaproteobacteria</taxon>
        <taxon>Moraxellales</taxon>
        <taxon>Moraxellaceae</taxon>
        <taxon>Moraxella</taxon>
    </lineage>
</organism>
<accession>A0A1B8PY97</accession>
<dbReference type="PANTHER" id="PTHR34039:SF1">
    <property type="entry name" value="UPF0102 PROTEIN YRAN"/>
    <property type="match status" value="1"/>
</dbReference>
<dbReference type="AlphaFoldDB" id="A0A1B8PY97"/>
<comment type="similarity">
    <text evidence="1 2">Belongs to the UPF0102 family.</text>
</comment>
<proteinExistence type="inferred from homology"/>
<evidence type="ECO:0000313" key="3">
    <source>
        <dbReference type="EMBL" id="OBX61056.1"/>
    </source>
</evidence>
<dbReference type="InterPro" id="IPR011335">
    <property type="entry name" value="Restrct_endonuc-II-like"/>
</dbReference>
<evidence type="ECO:0000256" key="2">
    <source>
        <dbReference type="HAMAP-Rule" id="MF_00048"/>
    </source>
</evidence>